<dbReference type="AlphaFoldDB" id="A0A1Q4VEJ7"/>
<dbReference type="Proteomes" id="UP000186455">
    <property type="component" value="Unassembled WGS sequence"/>
</dbReference>
<dbReference type="InterPro" id="IPR010148">
    <property type="entry name" value="CRISPR-assoc_prot_CT1975"/>
</dbReference>
<evidence type="ECO:0000313" key="3">
    <source>
        <dbReference type="Proteomes" id="UP000186455"/>
    </source>
</evidence>
<evidence type="ECO:0000256" key="1">
    <source>
        <dbReference type="SAM" id="MobiDB-lite"/>
    </source>
</evidence>
<keyword evidence="3" id="KW-1185">Reference proteome</keyword>
<gene>
    <name evidence="2" type="ORF">AB852_06245</name>
</gene>
<organism evidence="2 3">
    <name type="scientific">Streptomyces uncialis</name>
    <dbReference type="NCBI Taxonomy" id="1048205"/>
    <lineage>
        <taxon>Bacteria</taxon>
        <taxon>Bacillati</taxon>
        <taxon>Actinomycetota</taxon>
        <taxon>Actinomycetes</taxon>
        <taxon>Kitasatosporales</taxon>
        <taxon>Streptomycetaceae</taxon>
        <taxon>Streptomyces</taxon>
    </lineage>
</organism>
<dbReference type="RefSeq" id="WP_073784411.1">
    <property type="nucleotide sequence ID" value="NZ_LFBV01000001.1"/>
</dbReference>
<protein>
    <submittedName>
        <fullName evidence="2">CRISPR-associated protein</fullName>
    </submittedName>
</protein>
<name>A0A1Q4VEJ7_9ACTN</name>
<sequence length="451" mass="48463">MTIIRSNAVYEQLGCHQFLSLHALESLVAVLPVRDENGMAKIIPFGGETRNLITSQARRRAERTLGRDRANAGEGALAGYTMGMRTREWALLTADALCVLGWERAEALPTAKAVLEGVGLKFGDKERTRDLTKVLVFAPEDAGEKLGASIDAKREAVAGWIKEFQAAREAANSGSRGRKRRAADTEPTADGEEGTSESRIPPLPREVRAGVLSALAPRDAIDIALYGRFLAEIADSPNVDGAVMTGPAFTVHRANQIDDFYSAADDAKIRRKANALDFLDAADDAGAGMTGYQSLISGTFYRHAALDRVQLRNNLAAGGMPPEEVDKAARAAERQFVEAFVDAMPHAKKNTTASTGSLPKLVLAFEGARPFNYSAAFESPIEERAGGGVALSAARRLLAQHRLVTRKRSDIDGGRVLTYDLDIQELLTELADQDGALVATEAGSVEEMTTP</sequence>
<comment type="caution">
    <text evidence="2">The sequence shown here is derived from an EMBL/GenBank/DDBJ whole genome shotgun (WGS) entry which is preliminary data.</text>
</comment>
<proteinExistence type="predicted"/>
<reference evidence="2 3" key="1">
    <citation type="submission" date="2015-06" db="EMBL/GenBank/DDBJ databases">
        <title>Cloning and characterization of the uncialamcin biosynthetic gene cluster.</title>
        <authorList>
            <person name="Yan X."/>
            <person name="Huang T."/>
            <person name="Ge H."/>
            <person name="Shen B."/>
        </authorList>
    </citation>
    <scope>NUCLEOTIDE SEQUENCE [LARGE SCALE GENOMIC DNA]</scope>
    <source>
        <strain evidence="2 3">DCA2648</strain>
    </source>
</reference>
<dbReference type="EMBL" id="LFBV01000001">
    <property type="protein sequence ID" value="OKH96234.1"/>
    <property type="molecule type" value="Genomic_DNA"/>
</dbReference>
<feature type="region of interest" description="Disordered" evidence="1">
    <location>
        <begin position="171"/>
        <end position="203"/>
    </location>
</feature>
<dbReference type="STRING" id="1048205.AB852_06245"/>
<evidence type="ECO:0000313" key="2">
    <source>
        <dbReference type="EMBL" id="OKH96234.1"/>
    </source>
</evidence>
<dbReference type="Pfam" id="PF09344">
    <property type="entry name" value="Cas_CT1975"/>
    <property type="match status" value="1"/>
</dbReference>
<accession>A0A1Q4VEJ7</accession>